<gene>
    <name evidence="2" type="ORF">EZS27_028972</name>
</gene>
<dbReference type="PROSITE" id="PS50943">
    <property type="entry name" value="HTH_CROC1"/>
    <property type="match status" value="1"/>
</dbReference>
<dbReference type="AlphaFoldDB" id="A0A5J4QJ74"/>
<dbReference type="InterPro" id="IPR001387">
    <property type="entry name" value="Cro/C1-type_HTH"/>
</dbReference>
<feature type="domain" description="HTH cro/C1-type" evidence="1">
    <location>
        <begin position="8"/>
        <end position="62"/>
    </location>
</feature>
<organism evidence="2">
    <name type="scientific">termite gut metagenome</name>
    <dbReference type="NCBI Taxonomy" id="433724"/>
    <lineage>
        <taxon>unclassified sequences</taxon>
        <taxon>metagenomes</taxon>
        <taxon>organismal metagenomes</taxon>
    </lineage>
</organism>
<dbReference type="SMART" id="SM00530">
    <property type="entry name" value="HTH_XRE"/>
    <property type="match status" value="1"/>
</dbReference>
<comment type="caution">
    <text evidence="2">The sequence shown here is derived from an EMBL/GenBank/DDBJ whole genome shotgun (WGS) entry which is preliminary data.</text>
</comment>
<dbReference type="Gene3D" id="1.10.260.40">
    <property type="entry name" value="lambda repressor-like DNA-binding domains"/>
    <property type="match status" value="1"/>
</dbReference>
<dbReference type="InterPro" id="IPR010982">
    <property type="entry name" value="Lambda_DNA-bd_dom_sf"/>
</dbReference>
<dbReference type="Pfam" id="PF01381">
    <property type="entry name" value="HTH_3"/>
    <property type="match status" value="1"/>
</dbReference>
<dbReference type="EMBL" id="SNRY01003332">
    <property type="protein sequence ID" value="KAA6321369.1"/>
    <property type="molecule type" value="Genomic_DNA"/>
</dbReference>
<accession>A0A5J4QJ74</accession>
<dbReference type="SUPFAM" id="SSF47413">
    <property type="entry name" value="lambda repressor-like DNA-binding domains"/>
    <property type="match status" value="1"/>
</dbReference>
<protein>
    <recommendedName>
        <fullName evidence="1">HTH cro/C1-type domain-containing protein</fullName>
    </recommendedName>
</protein>
<dbReference type="GO" id="GO:0003677">
    <property type="term" value="F:DNA binding"/>
    <property type="evidence" value="ECO:0007669"/>
    <property type="project" value="InterPro"/>
</dbReference>
<dbReference type="CDD" id="cd00093">
    <property type="entry name" value="HTH_XRE"/>
    <property type="match status" value="1"/>
</dbReference>
<evidence type="ECO:0000259" key="1">
    <source>
        <dbReference type="PROSITE" id="PS50943"/>
    </source>
</evidence>
<name>A0A5J4QJ74_9ZZZZ</name>
<reference evidence="2" key="1">
    <citation type="submission" date="2019-03" db="EMBL/GenBank/DDBJ databases">
        <title>Single cell metagenomics reveals metabolic interactions within the superorganism composed of flagellate Streblomastix strix and complex community of Bacteroidetes bacteria on its surface.</title>
        <authorList>
            <person name="Treitli S.C."/>
            <person name="Kolisko M."/>
            <person name="Husnik F."/>
            <person name="Keeling P."/>
            <person name="Hampl V."/>
        </authorList>
    </citation>
    <scope>NUCLEOTIDE SEQUENCE</scope>
    <source>
        <strain evidence="2">STM</strain>
    </source>
</reference>
<proteinExistence type="predicted"/>
<evidence type="ECO:0000313" key="2">
    <source>
        <dbReference type="EMBL" id="KAA6321369.1"/>
    </source>
</evidence>
<sequence>MNSLGSTLRKLREEKQLPLRIVAAYLDIDQAILSRIERGQRKATRDQVTKLAGYFNVKEDELIVSWLSDKIVYALADEQNAIEALKVAGEKIKYHTKKKNNEFRTTKTKTN</sequence>